<reference evidence="3" key="1">
    <citation type="journal article" date="2023" name="PhytoFront">
        <title>Draft Genome Resources of Seven Strains of Tilletia horrida, Causal Agent of Kernel Smut of Rice.</title>
        <authorList>
            <person name="Khanal S."/>
            <person name="Antony Babu S."/>
            <person name="Zhou X.G."/>
        </authorList>
    </citation>
    <scope>NUCLEOTIDE SEQUENCE</scope>
    <source>
        <strain evidence="3">TX6</strain>
    </source>
</reference>
<feature type="compositionally biased region" description="Basic and acidic residues" evidence="1">
    <location>
        <begin position="417"/>
        <end position="427"/>
    </location>
</feature>
<protein>
    <recommendedName>
        <fullName evidence="2">HNH nuclease domain-containing protein</fullName>
    </recommendedName>
</protein>
<dbReference type="AlphaFoldDB" id="A0AAN6JSZ7"/>
<evidence type="ECO:0000313" key="3">
    <source>
        <dbReference type="EMBL" id="KAK0556002.1"/>
    </source>
</evidence>
<comment type="caution">
    <text evidence="3">The sequence shown here is derived from an EMBL/GenBank/DDBJ whole genome shotgun (WGS) entry which is preliminary data.</text>
</comment>
<sequence>MAPSEFDSAVQEFAESNSSIDPQIATPFTPIYTYLRSKTYAKVPISVKPGSGANMVHQSLGDPPMEAADLLCSATARLLDLQTLLEMPLAVLGIRLQRQHGVVHPELGDLKQTYLWPDMAKVAAIEVVRIRREPTEGSTVASTERKVSSPLTPADFAQKVWDFVQPEQNVYVVIHIRTVPGKPPPSIPARLQSRIENDRPRGQKRKEPVTCTPPPRDPAFRNNVKPGCCVVTGNSSVLQAAHIISRSLRHQLVIEVLELLFGMDSCPATATAKPALFAFRSDQAMYDKEDDPRNGMLLSPSLHTAYDFRRTIWILRQQCYVIGTPLCCEEFNAFDPPDPSVIRVRKIRSDAEDRALWEEQLLHEQQVKPLQCAASLLPTQECLLHLSALLSFFWLFMKKQKAIQDILAKLEIETIEGRSSHSDDQSGPRKKQKQKMSNTDGKQAPHEGTGPRASGGTDGGSTKSLPDQQEPKRSNRGWFSRNPRASPPAPNPPSHEGSPSSKQGRIEDSVAAPKAPSTLTPANSDDENKVGSDSDLDPNSSCEEESDWDEDENRRRELLHSDNLALLLMKHTLTSGVGQLYV</sequence>
<feature type="compositionally biased region" description="Acidic residues" evidence="1">
    <location>
        <begin position="542"/>
        <end position="551"/>
    </location>
</feature>
<dbReference type="Proteomes" id="UP001176517">
    <property type="component" value="Unassembled WGS sequence"/>
</dbReference>
<feature type="domain" description="HNH nuclease" evidence="2">
    <location>
        <begin position="229"/>
        <end position="309"/>
    </location>
</feature>
<feature type="region of interest" description="Disordered" evidence="1">
    <location>
        <begin position="183"/>
        <end position="218"/>
    </location>
</feature>
<feature type="compositionally biased region" description="Basic and acidic residues" evidence="1">
    <location>
        <begin position="193"/>
        <end position="208"/>
    </location>
</feature>
<dbReference type="InterPro" id="IPR003615">
    <property type="entry name" value="HNH_nuc"/>
</dbReference>
<gene>
    <name evidence="3" type="ORF">OC846_001438</name>
</gene>
<evidence type="ECO:0000259" key="2">
    <source>
        <dbReference type="Pfam" id="PF13391"/>
    </source>
</evidence>
<keyword evidence="4" id="KW-1185">Reference proteome</keyword>
<dbReference type="Pfam" id="PF13391">
    <property type="entry name" value="HNH_2"/>
    <property type="match status" value="1"/>
</dbReference>
<organism evidence="3 4">
    <name type="scientific">Tilletia horrida</name>
    <dbReference type="NCBI Taxonomy" id="155126"/>
    <lineage>
        <taxon>Eukaryota</taxon>
        <taxon>Fungi</taxon>
        <taxon>Dikarya</taxon>
        <taxon>Basidiomycota</taxon>
        <taxon>Ustilaginomycotina</taxon>
        <taxon>Exobasidiomycetes</taxon>
        <taxon>Tilletiales</taxon>
        <taxon>Tilletiaceae</taxon>
        <taxon>Tilletia</taxon>
    </lineage>
</organism>
<dbReference type="EMBL" id="JAPDMZ010000021">
    <property type="protein sequence ID" value="KAK0556002.1"/>
    <property type="molecule type" value="Genomic_DNA"/>
</dbReference>
<evidence type="ECO:0000256" key="1">
    <source>
        <dbReference type="SAM" id="MobiDB-lite"/>
    </source>
</evidence>
<name>A0AAN6JSZ7_9BASI</name>
<accession>A0AAN6JSZ7</accession>
<evidence type="ECO:0000313" key="4">
    <source>
        <dbReference type="Proteomes" id="UP001176517"/>
    </source>
</evidence>
<proteinExistence type="predicted"/>
<feature type="region of interest" description="Disordered" evidence="1">
    <location>
        <begin position="417"/>
        <end position="554"/>
    </location>
</feature>